<dbReference type="OrthoDB" id="1681764at2"/>
<dbReference type="GO" id="GO:0006354">
    <property type="term" value="P:DNA-templated transcription elongation"/>
    <property type="evidence" value="ECO:0007669"/>
    <property type="project" value="InterPro"/>
</dbReference>
<dbReference type="RefSeq" id="WP_013759345.1">
    <property type="nucleotide sequence ID" value="NC_015500.1"/>
</dbReference>
<organism evidence="3 4">
    <name type="scientific">Treponema brennaborense (strain DSM 12168 / CIP 105900 / DD5/3)</name>
    <dbReference type="NCBI Taxonomy" id="906968"/>
    <lineage>
        <taxon>Bacteria</taxon>
        <taxon>Pseudomonadati</taxon>
        <taxon>Spirochaetota</taxon>
        <taxon>Spirochaetia</taxon>
        <taxon>Spirochaetales</taxon>
        <taxon>Treponemataceae</taxon>
        <taxon>Treponema</taxon>
    </lineage>
</organism>
<gene>
    <name evidence="3" type="ordered locus">Trebr_2235</name>
</gene>
<dbReference type="eggNOG" id="COG0250">
    <property type="taxonomic scope" value="Bacteria"/>
</dbReference>
<accession>F4LL70</accession>
<dbReference type="STRING" id="906968.Trebr_2235"/>
<proteinExistence type="predicted"/>
<dbReference type="EMBL" id="CP002696">
    <property type="protein sequence ID" value="AEE17644.1"/>
    <property type="molecule type" value="Genomic_DNA"/>
</dbReference>
<dbReference type="InterPro" id="IPR008991">
    <property type="entry name" value="Translation_prot_SH3-like_sf"/>
</dbReference>
<evidence type="ECO:0000313" key="4">
    <source>
        <dbReference type="Proteomes" id="UP000006546"/>
    </source>
</evidence>
<evidence type="ECO:0000259" key="2">
    <source>
        <dbReference type="Pfam" id="PF02357"/>
    </source>
</evidence>
<dbReference type="InterPro" id="IPR014722">
    <property type="entry name" value="Rib_uL2_dom2"/>
</dbReference>
<protein>
    <recommendedName>
        <fullName evidence="2">NusG-like N-terminal domain-containing protein</fullName>
    </recommendedName>
</protein>
<dbReference type="KEGG" id="tbe:Trebr_2235"/>
<dbReference type="SUPFAM" id="SSF50104">
    <property type="entry name" value="Translation proteins SH3-like domain"/>
    <property type="match status" value="1"/>
</dbReference>
<dbReference type="Proteomes" id="UP000006546">
    <property type="component" value="Chromosome"/>
</dbReference>
<keyword evidence="4" id="KW-1185">Reference proteome</keyword>
<evidence type="ECO:0000313" key="3">
    <source>
        <dbReference type="EMBL" id="AEE17644.1"/>
    </source>
</evidence>
<evidence type="ECO:0000256" key="1">
    <source>
        <dbReference type="ARBA" id="ARBA00023163"/>
    </source>
</evidence>
<dbReference type="CDD" id="cd06091">
    <property type="entry name" value="KOW_NusG"/>
    <property type="match status" value="1"/>
</dbReference>
<reference evidence="4" key="1">
    <citation type="submission" date="2011-04" db="EMBL/GenBank/DDBJ databases">
        <title>The complete genome of Treponema brennaborense DSM 12168.</title>
        <authorList>
            <person name="Lucas S."/>
            <person name="Han J."/>
            <person name="Lapidus A."/>
            <person name="Bruce D."/>
            <person name="Goodwin L."/>
            <person name="Pitluck S."/>
            <person name="Peters L."/>
            <person name="Kyrpides N."/>
            <person name="Mavromatis K."/>
            <person name="Ivanova N."/>
            <person name="Mikhailova N."/>
            <person name="Pagani I."/>
            <person name="Teshima H."/>
            <person name="Detter J.C."/>
            <person name="Tapia R."/>
            <person name="Han C."/>
            <person name="Land M."/>
            <person name="Hauser L."/>
            <person name="Markowitz V."/>
            <person name="Cheng J.-F."/>
            <person name="Hugenholtz P."/>
            <person name="Woyke T."/>
            <person name="Wu D."/>
            <person name="Gronow S."/>
            <person name="Wellnitz S."/>
            <person name="Brambilla E."/>
            <person name="Klenk H.-P."/>
            <person name="Eisen J.A."/>
        </authorList>
    </citation>
    <scope>NUCLEOTIDE SEQUENCE [LARGE SCALE GENOMIC DNA]</scope>
    <source>
        <strain evidence="4">DSM 12168 / CIP 105900 / DD5/3</strain>
    </source>
</reference>
<dbReference type="Pfam" id="PF02357">
    <property type="entry name" value="NusG"/>
    <property type="match status" value="1"/>
</dbReference>
<dbReference type="Gene3D" id="2.30.30.30">
    <property type="match status" value="1"/>
</dbReference>
<dbReference type="HOGENOM" id="CLU_067287_2_2_12"/>
<keyword evidence="1" id="KW-0804">Transcription</keyword>
<dbReference type="Gene3D" id="3.30.70.940">
    <property type="entry name" value="NusG, N-terminal domain"/>
    <property type="match status" value="1"/>
</dbReference>
<dbReference type="InterPro" id="IPR006645">
    <property type="entry name" value="NGN-like_dom"/>
</dbReference>
<feature type="domain" description="NusG-like N-terminal" evidence="2">
    <location>
        <begin position="2"/>
        <end position="99"/>
    </location>
</feature>
<sequence length="175" mass="20044">MTFYCISVRTGMEEKFRQSVLTFVEGDERVLCGRLHILKKRMRLKSGREYFESFFPGYVFLETEESDAAKLRCFSAGKGFLRFLPSSSEVHPLEQSDSEIVRKILQFGSTVGIVPVTFDKGDRIVIMNAPFKDFSGRVVAVNRRNKRLNIEIDFMNGVKVVGLTYEEVRKPDGII</sequence>
<dbReference type="InterPro" id="IPR036735">
    <property type="entry name" value="NGN_dom_sf"/>
</dbReference>
<dbReference type="AlphaFoldDB" id="F4LL70"/>
<name>F4LL70_TREBD</name>
<dbReference type="SUPFAM" id="SSF82679">
    <property type="entry name" value="N-utilization substance G protein NusG, N-terminal domain"/>
    <property type="match status" value="1"/>
</dbReference>